<proteinExistence type="predicted"/>
<dbReference type="Proteomes" id="UP000017836">
    <property type="component" value="Unassembled WGS sequence"/>
</dbReference>
<evidence type="ECO:0000313" key="2">
    <source>
        <dbReference type="Proteomes" id="UP000017836"/>
    </source>
</evidence>
<dbReference type="EMBL" id="KI397486">
    <property type="protein sequence ID" value="ERM95281.1"/>
    <property type="molecule type" value="Genomic_DNA"/>
</dbReference>
<reference evidence="2" key="1">
    <citation type="journal article" date="2013" name="Science">
        <title>The Amborella genome and the evolution of flowering plants.</title>
        <authorList>
            <consortium name="Amborella Genome Project"/>
        </authorList>
    </citation>
    <scope>NUCLEOTIDE SEQUENCE [LARGE SCALE GENOMIC DNA]</scope>
</reference>
<sequence length="101" mass="11437">MSKDHQGLYDSSSPVVRLCHIQCMKHVITSGKLVNPQNCSHPFTFKNMSTCYPQWALMDPLSYNTSEPLFSRKCEPLITLQPLSKPKTSPVVFHPSNKPHP</sequence>
<dbReference type="Gramene" id="ERM95281">
    <property type="protein sequence ID" value="ERM95281"/>
    <property type="gene ID" value="AMTR_s00008p00085640"/>
</dbReference>
<accession>W1NIK3</accession>
<evidence type="ECO:0000313" key="1">
    <source>
        <dbReference type="EMBL" id="ERM95281.1"/>
    </source>
</evidence>
<name>W1NIK3_AMBTC</name>
<keyword evidence="2" id="KW-1185">Reference proteome</keyword>
<organism evidence="1 2">
    <name type="scientific">Amborella trichopoda</name>
    <dbReference type="NCBI Taxonomy" id="13333"/>
    <lineage>
        <taxon>Eukaryota</taxon>
        <taxon>Viridiplantae</taxon>
        <taxon>Streptophyta</taxon>
        <taxon>Embryophyta</taxon>
        <taxon>Tracheophyta</taxon>
        <taxon>Spermatophyta</taxon>
        <taxon>Magnoliopsida</taxon>
        <taxon>Amborellales</taxon>
        <taxon>Amborellaceae</taxon>
        <taxon>Amborella</taxon>
    </lineage>
</organism>
<gene>
    <name evidence="1" type="ORF">AMTR_s00008p00085640</name>
</gene>
<protein>
    <submittedName>
        <fullName evidence="1">Uncharacterized protein</fullName>
    </submittedName>
</protein>
<dbReference type="AlphaFoldDB" id="W1NIK3"/>
<dbReference type="HOGENOM" id="CLU_2295437_0_0_1"/>